<dbReference type="Gene3D" id="1.10.510.10">
    <property type="entry name" value="Transferase(Phosphotransferase) domain 1"/>
    <property type="match status" value="1"/>
</dbReference>
<dbReference type="SMART" id="SM00220">
    <property type="entry name" value="S_TKc"/>
    <property type="match status" value="1"/>
</dbReference>
<name>A0A943BNM7_9ACTN</name>
<evidence type="ECO:0000256" key="4">
    <source>
        <dbReference type="ARBA" id="ARBA00022840"/>
    </source>
</evidence>
<organism evidence="7 8">
    <name type="scientific">Collinsella intestinalis</name>
    <dbReference type="NCBI Taxonomy" id="147207"/>
    <lineage>
        <taxon>Bacteria</taxon>
        <taxon>Bacillati</taxon>
        <taxon>Actinomycetota</taxon>
        <taxon>Coriobacteriia</taxon>
        <taxon>Coriobacteriales</taxon>
        <taxon>Coriobacteriaceae</taxon>
        <taxon>Collinsella</taxon>
    </lineage>
</organism>
<dbReference type="PANTHER" id="PTHR43289:SF34">
    <property type="entry name" value="SERINE_THREONINE-PROTEIN KINASE YBDM-RELATED"/>
    <property type="match status" value="1"/>
</dbReference>
<dbReference type="CDD" id="cd14014">
    <property type="entry name" value="STKc_PknB_like"/>
    <property type="match status" value="1"/>
</dbReference>
<keyword evidence="2 5" id="KW-0547">Nucleotide-binding</keyword>
<keyword evidence="3 7" id="KW-0418">Kinase</keyword>
<dbReference type="PROSITE" id="PS00108">
    <property type="entry name" value="PROTEIN_KINASE_ST"/>
    <property type="match status" value="1"/>
</dbReference>
<dbReference type="Proteomes" id="UP000738879">
    <property type="component" value="Unassembled WGS sequence"/>
</dbReference>
<feature type="binding site" evidence="5">
    <location>
        <position position="40"/>
    </location>
    <ligand>
        <name>ATP</name>
        <dbReference type="ChEBI" id="CHEBI:30616"/>
    </ligand>
</feature>
<dbReference type="InterPro" id="IPR008271">
    <property type="entry name" value="Ser/Thr_kinase_AS"/>
</dbReference>
<evidence type="ECO:0000256" key="5">
    <source>
        <dbReference type="PROSITE-ProRule" id="PRU10141"/>
    </source>
</evidence>
<protein>
    <submittedName>
        <fullName evidence="7">Protein kinase</fullName>
    </submittedName>
</protein>
<comment type="caution">
    <text evidence="7">The sequence shown here is derived from an EMBL/GenBank/DDBJ whole genome shotgun (WGS) entry which is preliminary data.</text>
</comment>
<dbReference type="PANTHER" id="PTHR43289">
    <property type="entry name" value="MITOGEN-ACTIVATED PROTEIN KINASE KINASE KINASE 20-RELATED"/>
    <property type="match status" value="1"/>
</dbReference>
<dbReference type="GO" id="GO:0004674">
    <property type="term" value="F:protein serine/threonine kinase activity"/>
    <property type="evidence" value="ECO:0007669"/>
    <property type="project" value="TreeGrafter"/>
</dbReference>
<dbReference type="InterPro" id="IPR011009">
    <property type="entry name" value="Kinase-like_dom_sf"/>
</dbReference>
<dbReference type="SUPFAM" id="SSF56112">
    <property type="entry name" value="Protein kinase-like (PK-like)"/>
    <property type="match status" value="1"/>
</dbReference>
<dbReference type="PROSITE" id="PS00107">
    <property type="entry name" value="PROTEIN_KINASE_ATP"/>
    <property type="match status" value="1"/>
</dbReference>
<feature type="domain" description="Protein kinase" evidence="6">
    <location>
        <begin position="11"/>
        <end position="267"/>
    </location>
</feature>
<reference evidence="7" key="1">
    <citation type="submission" date="2021-02" db="EMBL/GenBank/DDBJ databases">
        <title>Infant gut strain persistence is associated with maternal origin, phylogeny, and functional potential including surface adhesion and iron acquisition.</title>
        <authorList>
            <person name="Lou Y.C."/>
        </authorList>
    </citation>
    <scope>NUCLEOTIDE SEQUENCE</scope>
    <source>
        <strain evidence="7">L3_128_245G1_dasL3_128_245G1_concoct_49</strain>
    </source>
</reference>
<evidence type="ECO:0000259" key="6">
    <source>
        <dbReference type="PROSITE" id="PS50011"/>
    </source>
</evidence>
<proteinExistence type="predicted"/>
<dbReference type="InterPro" id="IPR017441">
    <property type="entry name" value="Protein_kinase_ATP_BS"/>
</dbReference>
<sequence length="565" mass="62261">MEPGIVVGKRYQLLTKIGTGGMSTVYLALDTVLNKQWAAKEIKDVSDPEQRELIVQSIVTEANMIKSFDHPAIPRIVDLVDESGTLYVIMDYVEGRSLSAVLATDGPQPEDEVVNWGLQLCDALEYLHRRTPPVIYRDMKPSNVMLKPNGLVQIIDFGIAREYRDDGGTVTAAMGDTVQLGTRGYAPPEQYGGGGQTDARTDVYALGATMYTMLTGKNPAEPPYQILPLRQVDASLSPALERVVAKATQPDPADRYQDCAEFAYALSHYREEDAGQRAELERVWKRFVGLVAASAVSLAVGVGGLIGYNVALNSDFGYWMQIARQTSSEEEARDAYVKAAEIMPGSTEPYEGLASVYRSDQVFSIDEEQRLRAVILPSLGELRANEDYARMAFDIGKLYWYNYAAGDAATKGTRSERIRAAAQWMNDAAADKDFEQHELAQAYAGIAEFETTIVPLINEGSDVGLYRPYFDRVLYLLDELSGQENDVVRLETANLALDAAFTYPRKLRADGISQKELLALVDKAQALVADVHPTTDVLDAEKERAFNLVNSARQAVADAYVDVEA</sequence>
<dbReference type="GO" id="GO:0005524">
    <property type="term" value="F:ATP binding"/>
    <property type="evidence" value="ECO:0007669"/>
    <property type="project" value="UniProtKB-UniRule"/>
</dbReference>
<evidence type="ECO:0000256" key="1">
    <source>
        <dbReference type="ARBA" id="ARBA00022679"/>
    </source>
</evidence>
<accession>A0A943BNM7</accession>
<evidence type="ECO:0000313" key="7">
    <source>
        <dbReference type="EMBL" id="MBS5146974.1"/>
    </source>
</evidence>
<gene>
    <name evidence="7" type="ORF">KHY67_04655</name>
</gene>
<evidence type="ECO:0000313" key="8">
    <source>
        <dbReference type="Proteomes" id="UP000738879"/>
    </source>
</evidence>
<dbReference type="Pfam" id="PF00069">
    <property type="entry name" value="Pkinase"/>
    <property type="match status" value="1"/>
</dbReference>
<dbReference type="EMBL" id="JAGZJA010000005">
    <property type="protein sequence ID" value="MBS5146974.1"/>
    <property type="molecule type" value="Genomic_DNA"/>
</dbReference>
<keyword evidence="4 5" id="KW-0067">ATP-binding</keyword>
<dbReference type="AlphaFoldDB" id="A0A943BNM7"/>
<dbReference type="InterPro" id="IPR000719">
    <property type="entry name" value="Prot_kinase_dom"/>
</dbReference>
<dbReference type="PROSITE" id="PS50011">
    <property type="entry name" value="PROTEIN_KINASE_DOM"/>
    <property type="match status" value="1"/>
</dbReference>
<evidence type="ECO:0000256" key="2">
    <source>
        <dbReference type="ARBA" id="ARBA00022741"/>
    </source>
</evidence>
<keyword evidence="1" id="KW-0808">Transferase</keyword>
<evidence type="ECO:0000256" key="3">
    <source>
        <dbReference type="ARBA" id="ARBA00022777"/>
    </source>
</evidence>
<dbReference type="Gene3D" id="3.30.200.20">
    <property type="entry name" value="Phosphorylase Kinase, domain 1"/>
    <property type="match status" value="1"/>
</dbReference>